<accession>Q02XZ2</accession>
<sequence length="30" mass="3355">MLPAIVVPSPIFVVTLRANPLDEMIERFDA</sequence>
<name>Q02XZ2_LACLS</name>
<dbReference type="EMBL" id="CP000425">
    <property type="protein sequence ID" value="ABJ73180.1"/>
    <property type="molecule type" value="Genomic_DNA"/>
</dbReference>
<gene>
    <name evidence="1" type="ordered locus">LACR_1684</name>
</gene>
<organism evidence="1 2">
    <name type="scientific">Lactococcus lactis subsp. cremoris (strain SK11)</name>
    <dbReference type="NCBI Taxonomy" id="272622"/>
    <lineage>
        <taxon>Bacteria</taxon>
        <taxon>Bacillati</taxon>
        <taxon>Bacillota</taxon>
        <taxon>Bacilli</taxon>
        <taxon>Lactobacillales</taxon>
        <taxon>Streptococcaceae</taxon>
        <taxon>Lactococcus</taxon>
        <taxon>Lactococcus cremoris subsp. cremoris</taxon>
    </lineage>
</organism>
<dbReference type="KEGG" id="llc:LACR_1684"/>
<dbReference type="HOGENOM" id="CLU_3404171_0_0_9"/>
<protein>
    <submittedName>
        <fullName evidence="1">Uncharacterized protein</fullName>
    </submittedName>
</protein>
<dbReference type="AlphaFoldDB" id="Q02XZ2"/>
<reference evidence="1 2" key="1">
    <citation type="journal article" date="2006" name="Proc. Natl. Acad. Sci. U.S.A.">
        <title>Comparative genomics of the lactic acid bacteria.</title>
        <authorList>
            <person name="Makarova K."/>
            <person name="Slesarev A."/>
            <person name="Wolf Y."/>
            <person name="Sorokin A."/>
            <person name="Mirkin B."/>
            <person name="Koonin E."/>
            <person name="Pavlov A."/>
            <person name="Pavlova N."/>
            <person name="Karamychev V."/>
            <person name="Polouchine N."/>
            <person name="Shakhova V."/>
            <person name="Grigoriev I."/>
            <person name="Lou Y."/>
            <person name="Rohksar D."/>
            <person name="Lucas S."/>
            <person name="Huang K."/>
            <person name="Goodstein D.M."/>
            <person name="Hawkins T."/>
            <person name="Plengvidhya V."/>
            <person name="Welker D."/>
            <person name="Hughes J."/>
            <person name="Goh Y."/>
            <person name="Benson A."/>
            <person name="Baldwin K."/>
            <person name="Lee J.H."/>
            <person name="Diaz-Muniz I."/>
            <person name="Dosti B."/>
            <person name="Smeianov V."/>
            <person name="Wechter W."/>
            <person name="Barabote R."/>
            <person name="Lorca G."/>
            <person name="Altermann E."/>
            <person name="Barrangou R."/>
            <person name="Ganesan B."/>
            <person name="Xie Y."/>
            <person name="Rawsthorne H."/>
            <person name="Tamir D."/>
            <person name="Parker C."/>
            <person name="Breidt F."/>
            <person name="Broadbent J."/>
            <person name="Hutkins R."/>
            <person name="O'Sullivan D."/>
            <person name="Steele J."/>
            <person name="Unlu G."/>
            <person name="Saier M."/>
            <person name="Klaenhammer T."/>
            <person name="Richardson P."/>
            <person name="Kozyavkin S."/>
            <person name="Weimer B."/>
            <person name="Mills D."/>
        </authorList>
    </citation>
    <scope>NUCLEOTIDE SEQUENCE [LARGE SCALE GENOMIC DNA]</scope>
    <source>
        <strain evidence="1 2">SK11</strain>
    </source>
</reference>
<evidence type="ECO:0000313" key="2">
    <source>
        <dbReference type="Proteomes" id="UP000000240"/>
    </source>
</evidence>
<dbReference type="Proteomes" id="UP000000240">
    <property type="component" value="Chromosome"/>
</dbReference>
<proteinExistence type="predicted"/>
<evidence type="ECO:0000313" key="1">
    <source>
        <dbReference type="EMBL" id="ABJ73180.1"/>
    </source>
</evidence>